<dbReference type="GO" id="GO:0020037">
    <property type="term" value="F:heme binding"/>
    <property type="evidence" value="ECO:0007669"/>
    <property type="project" value="InterPro"/>
</dbReference>
<accession>A0AAE0HN55</accession>
<proteinExistence type="inferred from homology"/>
<keyword evidence="3 4" id="KW-0408">Iron</keyword>
<comment type="similarity">
    <text evidence="1">Belongs to the indoleamine 2,3-dioxygenase family.</text>
</comment>
<dbReference type="EMBL" id="JAUEPN010000002">
    <property type="protein sequence ID" value="KAK3299617.1"/>
    <property type="molecule type" value="Genomic_DNA"/>
</dbReference>
<dbReference type="PANTHER" id="PTHR28657:SF11">
    <property type="entry name" value="INDOLEAMINE 2,3-DIOXYGENASE"/>
    <property type="match status" value="1"/>
</dbReference>
<keyword evidence="6" id="KW-1185">Reference proteome</keyword>
<keyword evidence="4" id="KW-0349">Heme</keyword>
<dbReference type="PANTHER" id="PTHR28657">
    <property type="entry name" value="INDOLEAMINE 2,3-DIOXYGENASE"/>
    <property type="match status" value="1"/>
</dbReference>
<name>A0AAE0HN55_9PEZI</name>
<organism evidence="5 6">
    <name type="scientific">Chaetomium fimeti</name>
    <dbReference type="NCBI Taxonomy" id="1854472"/>
    <lineage>
        <taxon>Eukaryota</taxon>
        <taxon>Fungi</taxon>
        <taxon>Dikarya</taxon>
        <taxon>Ascomycota</taxon>
        <taxon>Pezizomycotina</taxon>
        <taxon>Sordariomycetes</taxon>
        <taxon>Sordariomycetidae</taxon>
        <taxon>Sordariales</taxon>
        <taxon>Chaetomiaceae</taxon>
        <taxon>Chaetomium</taxon>
    </lineage>
</organism>
<dbReference type="Pfam" id="PF01231">
    <property type="entry name" value="IDO"/>
    <property type="match status" value="1"/>
</dbReference>
<comment type="caution">
    <text evidence="5">The sequence shown here is derived from an EMBL/GenBank/DDBJ whole genome shotgun (WGS) entry which is preliminary data.</text>
</comment>
<gene>
    <name evidence="5" type="ORF">B0H64DRAFT_430588</name>
</gene>
<dbReference type="AlphaFoldDB" id="A0AAE0HN55"/>
<feature type="binding site" description="proximal binding residue" evidence="4">
    <location>
        <position position="445"/>
    </location>
    <ligand>
        <name>heme b</name>
        <dbReference type="ChEBI" id="CHEBI:60344"/>
    </ligand>
    <ligandPart>
        <name>Fe</name>
        <dbReference type="ChEBI" id="CHEBI:18248"/>
    </ligandPart>
</feature>
<reference evidence="5" key="2">
    <citation type="submission" date="2023-06" db="EMBL/GenBank/DDBJ databases">
        <authorList>
            <consortium name="Lawrence Berkeley National Laboratory"/>
            <person name="Haridas S."/>
            <person name="Hensen N."/>
            <person name="Bonometti L."/>
            <person name="Westerberg I."/>
            <person name="Brannstrom I.O."/>
            <person name="Guillou S."/>
            <person name="Cros-Aarteil S."/>
            <person name="Calhoun S."/>
            <person name="Kuo A."/>
            <person name="Mondo S."/>
            <person name="Pangilinan J."/>
            <person name="Riley R."/>
            <person name="Labutti K."/>
            <person name="Andreopoulos B."/>
            <person name="Lipzen A."/>
            <person name="Chen C."/>
            <person name="Yanf M."/>
            <person name="Daum C."/>
            <person name="Ng V."/>
            <person name="Clum A."/>
            <person name="Steindorff A."/>
            <person name="Ohm R."/>
            <person name="Martin F."/>
            <person name="Silar P."/>
            <person name="Natvig D."/>
            <person name="Lalanne C."/>
            <person name="Gautier V."/>
            <person name="Ament-Velasquez S.L."/>
            <person name="Kruys A."/>
            <person name="Hutchinson M.I."/>
            <person name="Powell A.J."/>
            <person name="Barry K."/>
            <person name="Miller A.N."/>
            <person name="Grigoriev I.V."/>
            <person name="Debuchy R."/>
            <person name="Gladieux P."/>
            <person name="Thoren M.H."/>
            <person name="Johannesson H."/>
        </authorList>
    </citation>
    <scope>NUCLEOTIDE SEQUENCE</scope>
    <source>
        <strain evidence="5">CBS 168.71</strain>
    </source>
</reference>
<dbReference type="InterPro" id="IPR037217">
    <property type="entry name" value="Trp/Indoleamine_2_3_dOase-like"/>
</dbReference>
<dbReference type="Proteomes" id="UP001278766">
    <property type="component" value="Unassembled WGS sequence"/>
</dbReference>
<evidence type="ECO:0000256" key="2">
    <source>
        <dbReference type="ARBA" id="ARBA00022723"/>
    </source>
</evidence>
<dbReference type="GO" id="GO:0019441">
    <property type="term" value="P:L-tryptophan catabolic process to kynurenine"/>
    <property type="evidence" value="ECO:0007669"/>
    <property type="project" value="InterPro"/>
</dbReference>
<evidence type="ECO:0000256" key="4">
    <source>
        <dbReference type="PIRSR" id="PIRSR600898-1"/>
    </source>
</evidence>
<evidence type="ECO:0000256" key="1">
    <source>
        <dbReference type="ARBA" id="ARBA00007119"/>
    </source>
</evidence>
<dbReference type="GO" id="GO:0033754">
    <property type="term" value="F:indoleamine 2,3-dioxygenase activity"/>
    <property type="evidence" value="ECO:0007669"/>
    <property type="project" value="TreeGrafter"/>
</dbReference>
<keyword evidence="2 4" id="KW-0479">Metal-binding</keyword>
<sequence>MFDFVGFIILSALGSFFTALAASPKRQWKLWSLASKAVYAKPQFFSAPEAEPQSEDAKLLKEINNMADCHETAALLADLIRKDGAGCWPPRAEHDHTAWPAALRPYREIYEEVAPLLPTEHASLDDEVNKARITNFRSRLQQLLRERIDLAQVEELLQAADAGRWDVFPRDTYNAFYACVAWCRHAYRWATIPVVRLAQLEKTLPLPQELSLPWGYLQHHFGLSSESGNNTSNLVLNFTPTGTYALQINTGLPQRITTSEEAFARVFHEVEVLGLPVYHAVVSAVLAHARGDVLGCLVHARRVADQLRPLLSSYYDRVHDARIARSAWLSHVQGFYAWGLGLKEEEGDGEGEGQVAPGGKAVVKFDGLSGNQVLLFQVLDAFLGIEPYLSEENLNRNVPEKQRAFCRAVERHSFRSRLGHDGVEGQIRAELGEIVKRLRLFRTAHRSRAKAYLSQPAPERLPMTAGKSLLKEDMDQSLEYLDEFMVGRLAQTV</sequence>
<dbReference type="GeneID" id="87842886"/>
<dbReference type="InterPro" id="IPR000898">
    <property type="entry name" value="Indolamine_dOase"/>
</dbReference>
<evidence type="ECO:0008006" key="7">
    <source>
        <dbReference type="Google" id="ProtNLM"/>
    </source>
</evidence>
<evidence type="ECO:0000256" key="3">
    <source>
        <dbReference type="ARBA" id="ARBA00023004"/>
    </source>
</evidence>
<dbReference type="GO" id="GO:0046872">
    <property type="term" value="F:metal ion binding"/>
    <property type="evidence" value="ECO:0007669"/>
    <property type="project" value="UniProtKB-KW"/>
</dbReference>
<protein>
    <recommendedName>
        <fullName evidence="7">Indoleamine 2,3-dioxygenase</fullName>
    </recommendedName>
</protein>
<dbReference type="GO" id="GO:0034354">
    <property type="term" value="P:'de novo' NAD+ biosynthetic process from L-tryptophan"/>
    <property type="evidence" value="ECO:0007669"/>
    <property type="project" value="TreeGrafter"/>
</dbReference>
<dbReference type="SUPFAM" id="SSF140959">
    <property type="entry name" value="Indolic compounds 2,3-dioxygenase-like"/>
    <property type="match status" value="1"/>
</dbReference>
<evidence type="ECO:0000313" key="5">
    <source>
        <dbReference type="EMBL" id="KAK3299617.1"/>
    </source>
</evidence>
<dbReference type="RefSeq" id="XP_062663131.1">
    <property type="nucleotide sequence ID" value="XM_062805938.1"/>
</dbReference>
<dbReference type="GO" id="GO:0005737">
    <property type="term" value="C:cytoplasm"/>
    <property type="evidence" value="ECO:0007669"/>
    <property type="project" value="TreeGrafter"/>
</dbReference>
<evidence type="ECO:0000313" key="6">
    <source>
        <dbReference type="Proteomes" id="UP001278766"/>
    </source>
</evidence>
<reference evidence="5" key="1">
    <citation type="journal article" date="2023" name="Mol. Phylogenet. Evol.">
        <title>Genome-scale phylogeny and comparative genomics of the fungal order Sordariales.</title>
        <authorList>
            <person name="Hensen N."/>
            <person name="Bonometti L."/>
            <person name="Westerberg I."/>
            <person name="Brannstrom I.O."/>
            <person name="Guillou S."/>
            <person name="Cros-Aarteil S."/>
            <person name="Calhoun S."/>
            <person name="Haridas S."/>
            <person name="Kuo A."/>
            <person name="Mondo S."/>
            <person name="Pangilinan J."/>
            <person name="Riley R."/>
            <person name="LaButti K."/>
            <person name="Andreopoulos B."/>
            <person name="Lipzen A."/>
            <person name="Chen C."/>
            <person name="Yan M."/>
            <person name="Daum C."/>
            <person name="Ng V."/>
            <person name="Clum A."/>
            <person name="Steindorff A."/>
            <person name="Ohm R.A."/>
            <person name="Martin F."/>
            <person name="Silar P."/>
            <person name="Natvig D.O."/>
            <person name="Lalanne C."/>
            <person name="Gautier V."/>
            <person name="Ament-Velasquez S.L."/>
            <person name="Kruys A."/>
            <person name="Hutchinson M.I."/>
            <person name="Powell A.J."/>
            <person name="Barry K."/>
            <person name="Miller A.N."/>
            <person name="Grigoriev I.V."/>
            <person name="Debuchy R."/>
            <person name="Gladieux P."/>
            <person name="Hiltunen Thoren M."/>
            <person name="Johannesson H."/>
        </authorList>
    </citation>
    <scope>NUCLEOTIDE SEQUENCE</scope>
    <source>
        <strain evidence="5">CBS 168.71</strain>
    </source>
</reference>
<dbReference type="Gene3D" id="1.20.58.480">
    <property type="match status" value="1"/>
</dbReference>